<dbReference type="InterPro" id="IPR036629">
    <property type="entry name" value="YjbJ_sf"/>
</dbReference>
<sequence length="75" mass="8085">MGLGDKFDAAKDKVKDQAKETVGKATDDKSMVVEGKADQVKGAVKDKVADVKAHLHEDADKRRSDDTEGSRVTRG</sequence>
<evidence type="ECO:0000259" key="3">
    <source>
        <dbReference type="Pfam" id="PF05532"/>
    </source>
</evidence>
<dbReference type="RefSeq" id="WP_176633912.1">
    <property type="nucleotide sequence ID" value="NZ_JAAMFM010000004.1"/>
</dbReference>
<evidence type="ECO:0000256" key="1">
    <source>
        <dbReference type="ARBA" id="ARBA00009129"/>
    </source>
</evidence>
<comment type="similarity">
    <text evidence="1">Belongs to the UPF0337 (CsbD) family.</text>
</comment>
<dbReference type="Proteomes" id="UP000543556">
    <property type="component" value="Unassembled WGS sequence"/>
</dbReference>
<feature type="domain" description="CsbD-like" evidence="3">
    <location>
        <begin position="5"/>
        <end position="53"/>
    </location>
</feature>
<dbReference type="AlphaFoldDB" id="A0A7Y7LZ27"/>
<feature type="region of interest" description="Disordered" evidence="2">
    <location>
        <begin position="1"/>
        <end position="27"/>
    </location>
</feature>
<gene>
    <name evidence="4" type="ORF">G6034_04505</name>
</gene>
<evidence type="ECO:0000313" key="5">
    <source>
        <dbReference type="Proteomes" id="UP000543556"/>
    </source>
</evidence>
<dbReference type="SUPFAM" id="SSF69047">
    <property type="entry name" value="Hypothetical protein YjbJ"/>
    <property type="match status" value="1"/>
</dbReference>
<dbReference type="Pfam" id="PF05532">
    <property type="entry name" value="CsbD"/>
    <property type="match status" value="1"/>
</dbReference>
<comment type="caution">
    <text evidence="4">The sequence shown here is derived from an EMBL/GenBank/DDBJ whole genome shotgun (WGS) entry which is preliminary data.</text>
</comment>
<accession>A0A7Y7LZ27</accession>
<reference evidence="4 5" key="1">
    <citation type="submission" date="2020-02" db="EMBL/GenBank/DDBJ databases">
        <title>Genome sequence of strain AETb3-4.</title>
        <authorList>
            <person name="Gao J."/>
            <person name="Zhang X."/>
        </authorList>
    </citation>
    <scope>NUCLEOTIDE SEQUENCE [LARGE SCALE GENOMIC DNA]</scope>
    <source>
        <strain evidence="4 5">AETb3-4</strain>
    </source>
</reference>
<proteinExistence type="inferred from homology"/>
<protein>
    <submittedName>
        <fullName evidence="4">CsbD family protein</fullName>
    </submittedName>
</protein>
<name>A0A7Y7LZ27_9MICC</name>
<organism evidence="4 5">
    <name type="scientific">Arthrobacter wenxiniae</name>
    <dbReference type="NCBI Taxonomy" id="2713570"/>
    <lineage>
        <taxon>Bacteria</taxon>
        <taxon>Bacillati</taxon>
        <taxon>Actinomycetota</taxon>
        <taxon>Actinomycetes</taxon>
        <taxon>Micrococcales</taxon>
        <taxon>Micrococcaceae</taxon>
        <taxon>Arthrobacter</taxon>
    </lineage>
</organism>
<evidence type="ECO:0000256" key="2">
    <source>
        <dbReference type="SAM" id="MobiDB-lite"/>
    </source>
</evidence>
<dbReference type="InterPro" id="IPR008462">
    <property type="entry name" value="CsbD"/>
</dbReference>
<evidence type="ECO:0000313" key="4">
    <source>
        <dbReference type="EMBL" id="NVM94181.1"/>
    </source>
</evidence>
<dbReference type="Gene3D" id="1.10.1470.10">
    <property type="entry name" value="YjbJ"/>
    <property type="match status" value="1"/>
</dbReference>
<dbReference type="EMBL" id="JAAMFM010000004">
    <property type="protein sequence ID" value="NVM94181.1"/>
    <property type="molecule type" value="Genomic_DNA"/>
</dbReference>
<feature type="region of interest" description="Disordered" evidence="2">
    <location>
        <begin position="48"/>
        <end position="75"/>
    </location>
</feature>
<keyword evidence="5" id="KW-1185">Reference proteome</keyword>